<dbReference type="Proteomes" id="UP000663868">
    <property type="component" value="Unassembled WGS sequence"/>
</dbReference>
<proteinExistence type="predicted"/>
<evidence type="ECO:0000313" key="1">
    <source>
        <dbReference type="EMBL" id="CAF3966950.1"/>
    </source>
</evidence>
<protein>
    <submittedName>
        <fullName evidence="1">Uncharacterized protein</fullName>
    </submittedName>
</protein>
<dbReference type="EMBL" id="CAJOAY010002623">
    <property type="protein sequence ID" value="CAF3966950.1"/>
    <property type="molecule type" value="Genomic_DNA"/>
</dbReference>
<name>A0A819LTM1_9BILA</name>
<sequence>MVKLVGLPGVDVLNGLQVQLDISGKAAISVASVWEETEVIVSLWKTIARTYLREVQLINVNATVLYLAVVYQHAACSRLFFDIT</sequence>
<evidence type="ECO:0000313" key="2">
    <source>
        <dbReference type="EMBL" id="CAF4103520.1"/>
    </source>
</evidence>
<dbReference type="AlphaFoldDB" id="A0A819LTM1"/>
<comment type="caution">
    <text evidence="1">The sequence shown here is derived from an EMBL/GenBank/DDBJ whole genome shotgun (WGS) entry which is preliminary data.</text>
</comment>
<reference evidence="1" key="1">
    <citation type="submission" date="2021-02" db="EMBL/GenBank/DDBJ databases">
        <authorList>
            <person name="Nowell W R."/>
        </authorList>
    </citation>
    <scope>NUCLEOTIDE SEQUENCE</scope>
</reference>
<evidence type="ECO:0000313" key="3">
    <source>
        <dbReference type="Proteomes" id="UP000663881"/>
    </source>
</evidence>
<dbReference type="Proteomes" id="UP000663881">
    <property type="component" value="Unassembled WGS sequence"/>
</dbReference>
<organism evidence="1 3">
    <name type="scientific">Adineta steineri</name>
    <dbReference type="NCBI Taxonomy" id="433720"/>
    <lineage>
        <taxon>Eukaryota</taxon>
        <taxon>Metazoa</taxon>
        <taxon>Spiralia</taxon>
        <taxon>Gnathifera</taxon>
        <taxon>Rotifera</taxon>
        <taxon>Eurotatoria</taxon>
        <taxon>Bdelloidea</taxon>
        <taxon>Adinetida</taxon>
        <taxon>Adinetidae</taxon>
        <taxon>Adineta</taxon>
    </lineage>
</organism>
<dbReference type="EMBL" id="CAJOBB010004792">
    <property type="protein sequence ID" value="CAF4103520.1"/>
    <property type="molecule type" value="Genomic_DNA"/>
</dbReference>
<gene>
    <name evidence="2" type="ORF">KXQ929_LOCUS34669</name>
    <name evidence="1" type="ORF">OKA104_LOCUS27872</name>
</gene>
<accession>A0A819LTM1</accession>